<feature type="compositionally biased region" description="Low complexity" evidence="1">
    <location>
        <begin position="114"/>
        <end position="134"/>
    </location>
</feature>
<keyword evidence="2" id="KW-0472">Membrane</keyword>
<dbReference type="EnsemblMetazoa" id="XM_014389153.1">
    <property type="protein sequence ID" value="XP_014244639.1"/>
    <property type="gene ID" value="LOC106663913"/>
</dbReference>
<dbReference type="KEGG" id="clec:106663913"/>
<reference evidence="3" key="1">
    <citation type="submission" date="2022-01" db="UniProtKB">
        <authorList>
            <consortium name="EnsemblMetazoa"/>
        </authorList>
    </citation>
    <scope>IDENTIFICATION</scope>
</reference>
<evidence type="ECO:0000313" key="4">
    <source>
        <dbReference type="Proteomes" id="UP000494040"/>
    </source>
</evidence>
<keyword evidence="4" id="KW-1185">Reference proteome</keyword>
<dbReference type="AlphaFoldDB" id="A0A8I6RIS9"/>
<proteinExistence type="predicted"/>
<evidence type="ECO:0000256" key="2">
    <source>
        <dbReference type="SAM" id="Phobius"/>
    </source>
</evidence>
<evidence type="ECO:0000313" key="3">
    <source>
        <dbReference type="EnsemblMetazoa" id="XP_014244639.1"/>
    </source>
</evidence>
<evidence type="ECO:0000256" key="1">
    <source>
        <dbReference type="SAM" id="MobiDB-lite"/>
    </source>
</evidence>
<keyword evidence="2" id="KW-1133">Transmembrane helix</keyword>
<organism evidence="3 4">
    <name type="scientific">Cimex lectularius</name>
    <name type="common">Bed bug</name>
    <name type="synonym">Acanthia lectularia</name>
    <dbReference type="NCBI Taxonomy" id="79782"/>
    <lineage>
        <taxon>Eukaryota</taxon>
        <taxon>Metazoa</taxon>
        <taxon>Ecdysozoa</taxon>
        <taxon>Arthropoda</taxon>
        <taxon>Hexapoda</taxon>
        <taxon>Insecta</taxon>
        <taxon>Pterygota</taxon>
        <taxon>Neoptera</taxon>
        <taxon>Paraneoptera</taxon>
        <taxon>Hemiptera</taxon>
        <taxon>Heteroptera</taxon>
        <taxon>Panheteroptera</taxon>
        <taxon>Cimicomorpha</taxon>
        <taxon>Cimicidae</taxon>
        <taxon>Cimex</taxon>
    </lineage>
</organism>
<dbReference type="RefSeq" id="XP_014244639.1">
    <property type="nucleotide sequence ID" value="XM_014389153.1"/>
</dbReference>
<name>A0A8I6RIS9_CIMLE</name>
<dbReference type="GeneID" id="106663913"/>
<feature type="transmembrane region" description="Helical" evidence="2">
    <location>
        <begin position="12"/>
        <end position="31"/>
    </location>
</feature>
<feature type="region of interest" description="Disordered" evidence="1">
    <location>
        <begin position="59"/>
        <end position="163"/>
    </location>
</feature>
<keyword evidence="2" id="KW-0812">Transmembrane</keyword>
<feature type="compositionally biased region" description="Polar residues" evidence="1">
    <location>
        <begin position="73"/>
        <end position="89"/>
    </location>
</feature>
<protein>
    <submittedName>
        <fullName evidence="3">Uncharacterized protein</fullName>
    </submittedName>
</protein>
<sequence>MSDSDQPPWDQPGVWILGIGVVSTVVMWLYLNNQAGYEPRCPGKPIYHKYYERYVEEPDWLEMTNDKEKNQDQKTSGLDSESKNFQNLPNKDIAKTNPLSEIRNFESTSGDTATPSNIDTSSTSNTPNNFSQSPFKSNSDTEDSRVDNFTIKKNKKANPRSTP</sequence>
<accession>A0A8I6RIS9</accession>
<feature type="compositionally biased region" description="Basic residues" evidence="1">
    <location>
        <begin position="152"/>
        <end position="163"/>
    </location>
</feature>
<dbReference type="Proteomes" id="UP000494040">
    <property type="component" value="Unassembled WGS sequence"/>
</dbReference>